<feature type="domain" description="Glycosyl transferase family 1" evidence="1">
    <location>
        <begin position="197"/>
        <end position="360"/>
    </location>
</feature>
<keyword evidence="3" id="KW-1185">Reference proteome</keyword>
<accession>A0A256IHL1</accession>
<gene>
    <name evidence="2" type="ORF">DJ70_10820</name>
</gene>
<dbReference type="RefSeq" id="WP_094532906.1">
    <property type="nucleotide sequence ID" value="NZ_NHPJ01000097.1"/>
</dbReference>
<sequence length="389" mass="44102">MEILLFDQNTGGHHAEYAGRLLNSLSEFGIDADILASKDSRVSDFVMDSDIIWAKGESEQNLRQLFDTAFERKYDAVHILYLDDIIETIDSLKNPNIHSIPVIATLNGSFFNHFFLNEVNASVLHYGPSLSSAVPRGVGFSTALKEYYLQRIVREGKINNILVHSYEGKKYIEKFINSDLISPIPDPVKVIDHNISRKEARELIGVDEEGIQLLFFGELRKNKGVKFLLKSLRAYEGPRFRLLIAGSPADVERAELESLINSIHLPVVERLKYIEESQIPYYFLASDGVLIPYKQEFGSRRTSGVFQKACGYGRPVIASDFGVIGRQTKQYDAGPTFEPGSTPDLNKTIADFVKNENQMYDQQSLEEFGREHSFEQLSETLSKIYRTVR</sequence>
<dbReference type="Pfam" id="PF00534">
    <property type="entry name" value="Glycos_transf_1"/>
    <property type="match status" value="1"/>
</dbReference>
<name>A0A256IHL1_9EURY</name>
<dbReference type="SUPFAM" id="SSF53756">
    <property type="entry name" value="UDP-Glycosyltransferase/glycogen phosphorylase"/>
    <property type="match status" value="1"/>
</dbReference>
<dbReference type="GO" id="GO:0016757">
    <property type="term" value="F:glycosyltransferase activity"/>
    <property type="evidence" value="ECO:0007669"/>
    <property type="project" value="InterPro"/>
</dbReference>
<evidence type="ECO:0000313" key="3">
    <source>
        <dbReference type="Proteomes" id="UP000216308"/>
    </source>
</evidence>
<dbReference type="AlphaFoldDB" id="A0A256IHL1"/>
<organism evidence="2 3">
    <name type="scientific">Halorubrum halodurans</name>
    <dbReference type="NCBI Taxonomy" id="1383851"/>
    <lineage>
        <taxon>Archaea</taxon>
        <taxon>Methanobacteriati</taxon>
        <taxon>Methanobacteriota</taxon>
        <taxon>Stenosarchaea group</taxon>
        <taxon>Halobacteria</taxon>
        <taxon>Halobacteriales</taxon>
        <taxon>Haloferacaceae</taxon>
        <taxon>Halorubrum</taxon>
    </lineage>
</organism>
<dbReference type="PANTHER" id="PTHR12526">
    <property type="entry name" value="GLYCOSYLTRANSFERASE"/>
    <property type="match status" value="1"/>
</dbReference>
<protein>
    <recommendedName>
        <fullName evidence="1">Glycosyl transferase family 1 domain-containing protein</fullName>
    </recommendedName>
</protein>
<evidence type="ECO:0000259" key="1">
    <source>
        <dbReference type="Pfam" id="PF00534"/>
    </source>
</evidence>
<dbReference type="Gene3D" id="3.40.50.2000">
    <property type="entry name" value="Glycogen Phosphorylase B"/>
    <property type="match status" value="1"/>
</dbReference>
<dbReference type="InterPro" id="IPR001296">
    <property type="entry name" value="Glyco_trans_1"/>
</dbReference>
<dbReference type="OrthoDB" id="132546at2157"/>
<comment type="caution">
    <text evidence="2">The sequence shown here is derived from an EMBL/GenBank/DDBJ whole genome shotgun (WGS) entry which is preliminary data.</text>
</comment>
<evidence type="ECO:0000313" key="2">
    <source>
        <dbReference type="EMBL" id="OYR55806.1"/>
    </source>
</evidence>
<proteinExistence type="predicted"/>
<dbReference type="Proteomes" id="UP000216308">
    <property type="component" value="Unassembled WGS sequence"/>
</dbReference>
<reference evidence="2 3" key="1">
    <citation type="journal article" date="2014" name="Front. Microbiol.">
        <title>Population and genomic analysis of the genus Halorubrum.</title>
        <authorList>
            <person name="Fullmer M.S."/>
            <person name="Soucy S.M."/>
            <person name="Swithers K.S."/>
            <person name="Makkay A.M."/>
            <person name="Wheeler R."/>
            <person name="Ventosa A."/>
            <person name="Gogarten J.P."/>
            <person name="Papke R.T."/>
        </authorList>
    </citation>
    <scope>NUCLEOTIDE SEQUENCE [LARGE SCALE GENOMIC DNA]</scope>
    <source>
        <strain evidence="2 3">Cb34</strain>
    </source>
</reference>
<dbReference type="EMBL" id="NHPJ01000097">
    <property type="protein sequence ID" value="OYR55806.1"/>
    <property type="molecule type" value="Genomic_DNA"/>
</dbReference>